<dbReference type="EnsemblPlants" id="Zm00001eb030910_T001">
    <property type="protein sequence ID" value="Zm00001eb030910_P001"/>
    <property type="gene ID" value="Zm00001eb030910"/>
</dbReference>
<dbReference type="InterPro" id="IPR050230">
    <property type="entry name" value="CALM/Myosin/TropC-like"/>
</dbReference>
<dbReference type="AlphaFoldDB" id="A0A804LRF4"/>
<proteinExistence type="predicted"/>
<dbReference type="Gramene" id="Zm00001eb030910_T001">
    <property type="protein sequence ID" value="Zm00001eb030910_P001"/>
    <property type="gene ID" value="Zm00001eb030910"/>
</dbReference>
<dbReference type="InterPro" id="IPR011992">
    <property type="entry name" value="EF-hand-dom_pair"/>
</dbReference>
<sequence>MLLVMGNPGRSRQLSTLVASAAILLSLSALPICWPYTYEQDGMQHPFLFVATVFPRFSIQQAIRVASPRASFVTALRSLGQNVDEAEARRFLEDAGVAAGAGDIDLAAFLAVAARKMGARQSEARLAKCFDVFDDACSGSIPAEQLRQRAPFSSMENQQRAPFLAVRRGAHRLFDKMRSKPHAAAALPFDLHSPRRVSSLSCSLRSPIRNAVENRGEKHPAALAIIIFLCSEKC</sequence>
<organism evidence="2 3">
    <name type="scientific">Zea mays</name>
    <name type="common">Maize</name>
    <dbReference type="NCBI Taxonomy" id="4577"/>
    <lineage>
        <taxon>Eukaryota</taxon>
        <taxon>Viridiplantae</taxon>
        <taxon>Streptophyta</taxon>
        <taxon>Embryophyta</taxon>
        <taxon>Tracheophyta</taxon>
        <taxon>Spermatophyta</taxon>
        <taxon>Magnoliopsida</taxon>
        <taxon>Liliopsida</taxon>
        <taxon>Poales</taxon>
        <taxon>Poaceae</taxon>
        <taxon>PACMAD clade</taxon>
        <taxon>Panicoideae</taxon>
        <taxon>Andropogonodae</taxon>
        <taxon>Andropogoneae</taxon>
        <taxon>Tripsacinae</taxon>
        <taxon>Zea</taxon>
    </lineage>
</organism>
<reference evidence="3" key="1">
    <citation type="submission" date="2015-12" db="EMBL/GenBank/DDBJ databases">
        <title>Update maize B73 reference genome by single molecule sequencing technologies.</title>
        <authorList>
            <consortium name="Maize Genome Sequencing Project"/>
            <person name="Ware D."/>
        </authorList>
    </citation>
    <scope>NUCLEOTIDE SEQUENCE [LARGE SCALE GENOMIC DNA]</scope>
    <source>
        <strain evidence="3">cv. B73</strain>
    </source>
</reference>
<dbReference type="GO" id="GO:0005509">
    <property type="term" value="F:calcium ion binding"/>
    <property type="evidence" value="ECO:0007669"/>
    <property type="project" value="InterPro"/>
</dbReference>
<evidence type="ECO:0000313" key="2">
    <source>
        <dbReference type="EnsemblPlants" id="Zm00001eb030910_P001"/>
    </source>
</evidence>
<dbReference type="InParanoid" id="A0A804LRF4"/>
<reference evidence="2" key="3">
    <citation type="submission" date="2021-05" db="UniProtKB">
        <authorList>
            <consortium name="EnsemblPlants"/>
        </authorList>
    </citation>
    <scope>IDENTIFICATION</scope>
    <source>
        <strain evidence="2">cv. B73</strain>
    </source>
</reference>
<evidence type="ECO:0000259" key="1">
    <source>
        <dbReference type="PROSITE" id="PS50222"/>
    </source>
</evidence>
<feature type="domain" description="EF-hand" evidence="1">
    <location>
        <begin position="121"/>
        <end position="156"/>
    </location>
</feature>
<accession>A0A804LRF4</accession>
<dbReference type="Gene3D" id="1.10.238.10">
    <property type="entry name" value="EF-hand"/>
    <property type="match status" value="1"/>
</dbReference>
<dbReference type="SUPFAM" id="SSF47473">
    <property type="entry name" value="EF-hand"/>
    <property type="match status" value="1"/>
</dbReference>
<dbReference type="PANTHER" id="PTHR23048:SF51">
    <property type="entry name" value="EF-HAND DOMAIN-CONTAINING PROTEIN"/>
    <property type="match status" value="1"/>
</dbReference>
<protein>
    <recommendedName>
        <fullName evidence="1">EF-hand domain-containing protein</fullName>
    </recommendedName>
</protein>
<dbReference type="Proteomes" id="UP000007305">
    <property type="component" value="Chromosome 1"/>
</dbReference>
<keyword evidence="3" id="KW-1185">Reference proteome</keyword>
<dbReference type="InterPro" id="IPR002048">
    <property type="entry name" value="EF_hand_dom"/>
</dbReference>
<dbReference type="PROSITE" id="PS50222">
    <property type="entry name" value="EF_HAND_2"/>
    <property type="match status" value="1"/>
</dbReference>
<evidence type="ECO:0000313" key="3">
    <source>
        <dbReference type="Proteomes" id="UP000007305"/>
    </source>
</evidence>
<reference evidence="2" key="2">
    <citation type="submission" date="2019-07" db="EMBL/GenBank/DDBJ databases">
        <authorList>
            <person name="Seetharam A."/>
            <person name="Woodhouse M."/>
            <person name="Cannon E."/>
        </authorList>
    </citation>
    <scope>NUCLEOTIDE SEQUENCE [LARGE SCALE GENOMIC DNA]</scope>
    <source>
        <strain evidence="2">cv. B73</strain>
    </source>
</reference>
<dbReference type="PANTHER" id="PTHR23048">
    <property type="entry name" value="MYOSIN LIGHT CHAIN 1, 3"/>
    <property type="match status" value="1"/>
</dbReference>
<name>A0A804LRF4_MAIZE</name>